<dbReference type="Proteomes" id="UP001527925">
    <property type="component" value="Unassembled WGS sequence"/>
</dbReference>
<comment type="caution">
    <text evidence="5">The sequence shown here is derived from an EMBL/GenBank/DDBJ whole genome shotgun (WGS) entry which is preliminary data.</text>
</comment>
<evidence type="ECO:0000313" key="5">
    <source>
        <dbReference type="EMBL" id="KAL2915492.1"/>
    </source>
</evidence>
<feature type="region of interest" description="Disordered" evidence="3">
    <location>
        <begin position="471"/>
        <end position="622"/>
    </location>
</feature>
<dbReference type="PANTHER" id="PTHR47435:SF4">
    <property type="entry name" value="KELCH REPEAT PROTEIN (AFU_ORTHOLOGUE AFUA_5G12780)"/>
    <property type="match status" value="1"/>
</dbReference>
<dbReference type="SUPFAM" id="SSF117281">
    <property type="entry name" value="Kelch motif"/>
    <property type="match status" value="2"/>
</dbReference>
<accession>A0ABR4N7J2</accession>
<keyword evidence="6" id="KW-1185">Reference proteome</keyword>
<organism evidence="5 6">
    <name type="scientific">Polyrhizophydium stewartii</name>
    <dbReference type="NCBI Taxonomy" id="2732419"/>
    <lineage>
        <taxon>Eukaryota</taxon>
        <taxon>Fungi</taxon>
        <taxon>Fungi incertae sedis</taxon>
        <taxon>Chytridiomycota</taxon>
        <taxon>Chytridiomycota incertae sedis</taxon>
        <taxon>Chytridiomycetes</taxon>
        <taxon>Rhizophydiales</taxon>
        <taxon>Rhizophydiales incertae sedis</taxon>
        <taxon>Polyrhizophydium</taxon>
    </lineage>
</organism>
<keyword evidence="1" id="KW-0677">Repeat</keyword>
<feature type="chain" id="PRO_5045123867" description="Galactose oxidase" evidence="4">
    <location>
        <begin position="33"/>
        <end position="622"/>
    </location>
</feature>
<dbReference type="PANTHER" id="PTHR47435">
    <property type="entry name" value="KELCH REPEAT PROTEIN (AFU_ORTHOLOGUE AFUA_5G12780)"/>
    <property type="match status" value="1"/>
</dbReference>
<gene>
    <name evidence="5" type="ORF">HK105_204893</name>
</gene>
<feature type="signal peptide" evidence="4">
    <location>
        <begin position="1"/>
        <end position="32"/>
    </location>
</feature>
<keyword evidence="4" id="KW-0732">Signal</keyword>
<dbReference type="Gene3D" id="2.120.10.80">
    <property type="entry name" value="Kelch-type beta propeller"/>
    <property type="match status" value="3"/>
</dbReference>
<evidence type="ECO:0000256" key="1">
    <source>
        <dbReference type="ARBA" id="ARBA00022737"/>
    </source>
</evidence>
<feature type="compositionally biased region" description="Basic and acidic residues" evidence="3">
    <location>
        <begin position="483"/>
        <end position="494"/>
    </location>
</feature>
<evidence type="ECO:0008006" key="7">
    <source>
        <dbReference type="Google" id="ProtNLM"/>
    </source>
</evidence>
<reference evidence="5 6" key="1">
    <citation type="submission" date="2023-09" db="EMBL/GenBank/DDBJ databases">
        <title>Pangenome analysis of Batrachochytrium dendrobatidis and related Chytrids.</title>
        <authorList>
            <person name="Yacoub M.N."/>
            <person name="Stajich J.E."/>
            <person name="James T.Y."/>
        </authorList>
    </citation>
    <scope>NUCLEOTIDE SEQUENCE [LARGE SCALE GENOMIC DNA]</scope>
    <source>
        <strain evidence="5 6">JEL0888</strain>
    </source>
</reference>
<feature type="compositionally biased region" description="Basic and acidic residues" evidence="3">
    <location>
        <begin position="530"/>
        <end position="622"/>
    </location>
</feature>
<keyword evidence="2" id="KW-0408">Iron</keyword>
<sequence>MTANTPTPATAAVKTAAAALLALLSALPRAQAQVPFPPLNLTWLGGDSLTVEALGPAGLVIPGLWPSARSQHAVAADTKGNVWVHGGLGYGLQQPLPGTEGFLQDLWMYSPSRGAWGFMSGQPQPGWTEDAPQLPLGTASASMWPSFRTSHAMWSDGSDGLMLFGGVGPYGVLKNDLWRFDPSAGSWTWLAGSPSQVAAKGQYGQQWIGTPDTATATATTPGGRSRMAMCTGRNPYVSFVFGGQGYDASGTSGSLSDLWQFDATTRVWTWMSGSKAVNDLGSFGTIDVESATNAPSARRDAQCWVDDETGDIYVFGGATIYGTKNDMWRFRMSTRRWTWVAGTGLGVPTASNPGTGSESNGATPSGRYASVAWKANNTFYLYGGVEYTSQAVADMWQFRPSSGKWARLTGNAVGYKGNFGTKGVTSSSNKLPHIEQNQFGVAVTGGGAAYVFGGKYSDSAWNTGSPAMTGADAGCDGDGDVDEHEHEHVGRDGNDDTDNDGCGAHDDDMDDDAHEHKHGDGDGDAVGNGAHDDRSDEHQHGDVDDNSHVDRIRDRNRDGHVDNDAHVAGDRDRGVDRDNDADGNGAHDGDGDRDREHDDDGDEHSDVVHDRDRHSDSDGDGD</sequence>
<evidence type="ECO:0000256" key="3">
    <source>
        <dbReference type="SAM" id="MobiDB-lite"/>
    </source>
</evidence>
<dbReference type="EMBL" id="JADGIZ020000023">
    <property type="protein sequence ID" value="KAL2915492.1"/>
    <property type="molecule type" value="Genomic_DNA"/>
</dbReference>
<evidence type="ECO:0000256" key="2">
    <source>
        <dbReference type="ARBA" id="ARBA00023004"/>
    </source>
</evidence>
<proteinExistence type="predicted"/>
<evidence type="ECO:0000313" key="6">
    <source>
        <dbReference type="Proteomes" id="UP001527925"/>
    </source>
</evidence>
<protein>
    <recommendedName>
        <fullName evidence="7">Galactose oxidase</fullName>
    </recommendedName>
</protein>
<name>A0ABR4N7J2_9FUNG</name>
<dbReference type="InterPro" id="IPR015915">
    <property type="entry name" value="Kelch-typ_b-propeller"/>
</dbReference>
<evidence type="ECO:0000256" key="4">
    <source>
        <dbReference type="SAM" id="SignalP"/>
    </source>
</evidence>